<dbReference type="InterPro" id="IPR058395">
    <property type="entry name" value="DUF8082"/>
</dbReference>
<feature type="coiled-coil region" evidence="1">
    <location>
        <begin position="177"/>
        <end position="204"/>
    </location>
</feature>
<evidence type="ECO:0000259" key="2">
    <source>
        <dbReference type="Pfam" id="PF14332"/>
    </source>
</evidence>
<dbReference type="PANTHER" id="PTHR36304">
    <property type="entry name" value="DOMAIN GTPASE-ACTIVATING PROTEIN, PUTATIVE-RELATED-RELATED"/>
    <property type="match status" value="1"/>
</dbReference>
<evidence type="ECO:0000256" key="1">
    <source>
        <dbReference type="SAM" id="Coils"/>
    </source>
</evidence>
<gene>
    <name evidence="4" type="ORF">GXY80_11205</name>
</gene>
<evidence type="ECO:0000259" key="3">
    <source>
        <dbReference type="Pfam" id="PF26309"/>
    </source>
</evidence>
<evidence type="ECO:0000313" key="4">
    <source>
        <dbReference type="EMBL" id="NLW36030.1"/>
    </source>
</evidence>
<proteinExistence type="predicted"/>
<organism evidence="4 5">
    <name type="scientific">Syntrophorhabdus aromaticivorans</name>
    <dbReference type="NCBI Taxonomy" id="328301"/>
    <lineage>
        <taxon>Bacteria</taxon>
        <taxon>Pseudomonadati</taxon>
        <taxon>Thermodesulfobacteriota</taxon>
        <taxon>Syntrophorhabdia</taxon>
        <taxon>Syntrophorhabdales</taxon>
        <taxon>Syntrophorhabdaceae</taxon>
        <taxon>Syntrophorhabdus</taxon>
    </lineage>
</organism>
<accession>A0A971M576</accession>
<feature type="domain" description="DUF8082" evidence="3">
    <location>
        <begin position="271"/>
        <end position="338"/>
    </location>
</feature>
<feature type="domain" description="PatA-like N-terminal" evidence="2">
    <location>
        <begin position="7"/>
        <end position="104"/>
    </location>
</feature>
<dbReference type="Proteomes" id="UP000777265">
    <property type="component" value="Unassembled WGS sequence"/>
</dbReference>
<dbReference type="InterPro" id="IPR025497">
    <property type="entry name" value="PatA-like_N"/>
</dbReference>
<dbReference type="EMBL" id="JAAYEE010000204">
    <property type="protein sequence ID" value="NLW36030.1"/>
    <property type="molecule type" value="Genomic_DNA"/>
</dbReference>
<evidence type="ECO:0000313" key="5">
    <source>
        <dbReference type="Proteomes" id="UP000777265"/>
    </source>
</evidence>
<dbReference type="Pfam" id="PF14332">
    <property type="entry name" value="DUF4388"/>
    <property type="match status" value="1"/>
</dbReference>
<keyword evidence="1" id="KW-0175">Coiled coil</keyword>
<sequence>MPSHFIGELSETRLFGLIKPLLDGKKTGMISIKGRGTGEIHIKGGSIVHAKAGNTIGEQAILSMMEWEAGPVEFDWEVITNERTTSLPTEQLLLSWSNREEEWKQIRTVVPSADIVYNVAAGGGSGDGTVHVVGDQWKILAVCNGMRSVSEIADALKWDLFRTSKTISQMIESRMLAKVAEEKVAEMKAAKTEARAEMKAARAAEMKAATEKAAELQAHVNAMGAKITGQRVTEENAGEAEAKAAETIAKTKGPVEAQKPTTQKKKVNANFFPMIENELKKLMGPIAPILIEDKLDDLGESQDMFPQERAEAFVSAISEEITNAGKKKEFVKVMTEFLSVESRSKL</sequence>
<comment type="caution">
    <text evidence="4">The sequence shown here is derived from an EMBL/GenBank/DDBJ whole genome shotgun (WGS) entry which is preliminary data.</text>
</comment>
<reference evidence="4" key="1">
    <citation type="journal article" date="2020" name="Biotechnol. Biofuels">
        <title>New insights from the biogas microbiome by comprehensive genome-resolved metagenomics of nearly 1600 species originating from multiple anaerobic digesters.</title>
        <authorList>
            <person name="Campanaro S."/>
            <person name="Treu L."/>
            <person name="Rodriguez-R L.M."/>
            <person name="Kovalovszki A."/>
            <person name="Ziels R.M."/>
            <person name="Maus I."/>
            <person name="Zhu X."/>
            <person name="Kougias P.G."/>
            <person name="Basile A."/>
            <person name="Luo G."/>
            <person name="Schluter A."/>
            <person name="Konstantinidis K.T."/>
            <person name="Angelidaki I."/>
        </authorList>
    </citation>
    <scope>NUCLEOTIDE SEQUENCE</scope>
    <source>
        <strain evidence="4">AS06rmzACSIP_7</strain>
    </source>
</reference>
<dbReference type="PANTHER" id="PTHR36304:SF4">
    <property type="entry name" value="DUF4388 DOMAIN-CONTAINING PROTEIN"/>
    <property type="match status" value="1"/>
</dbReference>
<dbReference type="AlphaFoldDB" id="A0A971M576"/>
<name>A0A971M576_9BACT</name>
<dbReference type="Pfam" id="PF26309">
    <property type="entry name" value="DUF8082"/>
    <property type="match status" value="1"/>
</dbReference>
<reference evidence="4" key="2">
    <citation type="submission" date="2020-01" db="EMBL/GenBank/DDBJ databases">
        <authorList>
            <person name="Campanaro S."/>
        </authorList>
    </citation>
    <scope>NUCLEOTIDE SEQUENCE</scope>
    <source>
        <strain evidence="4">AS06rmzACSIP_7</strain>
    </source>
</reference>
<protein>
    <submittedName>
        <fullName evidence="4">DUF4388 domain-containing protein</fullName>
    </submittedName>
</protein>